<sequence>MDEDCIKELNLNKTLIETISNELIIPEDNTALNSFLSCTWKNEGTLNENDEINWDKVEKTFATSLQQELQELPTLDAIIAGGATASAIKLCKEDGIRGTTPGQTIAKIQNCIIKRVFK</sequence>
<evidence type="ECO:0000313" key="2">
    <source>
        <dbReference type="EMBL" id="KAF2892129.1"/>
    </source>
</evidence>
<comment type="caution">
    <text evidence="2">The sequence shown here is derived from an EMBL/GenBank/DDBJ whole genome shotgun (WGS) entry which is preliminary data.</text>
</comment>
<gene>
    <name evidence="2" type="ORF">ILUMI_14044</name>
    <name evidence="1" type="ORF">ILUMI_15092</name>
</gene>
<protein>
    <submittedName>
        <fullName evidence="2">Uncharacterized protein</fullName>
    </submittedName>
</protein>
<dbReference type="AlphaFoldDB" id="A0A8K0CT88"/>
<dbReference type="EMBL" id="VTPC01039333">
    <property type="protein sequence ID" value="KAF2891081.1"/>
    <property type="molecule type" value="Genomic_DNA"/>
</dbReference>
<dbReference type="GO" id="GO:0005549">
    <property type="term" value="F:odorant binding"/>
    <property type="evidence" value="ECO:0007669"/>
    <property type="project" value="InterPro"/>
</dbReference>
<dbReference type="EMBL" id="VTPC01012365">
    <property type="protein sequence ID" value="KAF2892129.1"/>
    <property type="molecule type" value="Genomic_DNA"/>
</dbReference>
<dbReference type="CDD" id="cd23992">
    <property type="entry name" value="PBP_GOBP"/>
    <property type="match status" value="1"/>
</dbReference>
<organism evidence="2 3">
    <name type="scientific">Ignelater luminosus</name>
    <name type="common">Cucubano</name>
    <name type="synonym">Pyrophorus luminosus</name>
    <dbReference type="NCBI Taxonomy" id="2038154"/>
    <lineage>
        <taxon>Eukaryota</taxon>
        <taxon>Metazoa</taxon>
        <taxon>Ecdysozoa</taxon>
        <taxon>Arthropoda</taxon>
        <taxon>Hexapoda</taxon>
        <taxon>Insecta</taxon>
        <taxon>Pterygota</taxon>
        <taxon>Neoptera</taxon>
        <taxon>Endopterygota</taxon>
        <taxon>Coleoptera</taxon>
        <taxon>Polyphaga</taxon>
        <taxon>Elateriformia</taxon>
        <taxon>Elateroidea</taxon>
        <taxon>Elateridae</taxon>
        <taxon>Agrypninae</taxon>
        <taxon>Pyrophorini</taxon>
        <taxon>Ignelater</taxon>
    </lineage>
</organism>
<proteinExistence type="predicted"/>
<evidence type="ECO:0000313" key="1">
    <source>
        <dbReference type="EMBL" id="KAF2891081.1"/>
    </source>
</evidence>
<dbReference type="Gene3D" id="1.10.238.20">
    <property type="entry name" value="Pheromone/general odorant binding protein domain"/>
    <property type="match status" value="1"/>
</dbReference>
<dbReference type="InterPro" id="IPR036728">
    <property type="entry name" value="PBP_GOBP_sf"/>
</dbReference>
<name>A0A8K0CT88_IGNLU</name>
<accession>A0A8K0CT88</accession>
<dbReference type="OrthoDB" id="6731031at2759"/>
<dbReference type="SUPFAM" id="SSF47565">
    <property type="entry name" value="Insect pheromone/odorant-binding proteins"/>
    <property type="match status" value="1"/>
</dbReference>
<keyword evidence="3" id="KW-1185">Reference proteome</keyword>
<dbReference type="InterPro" id="IPR006170">
    <property type="entry name" value="PBP/GOBP"/>
</dbReference>
<evidence type="ECO:0000313" key="3">
    <source>
        <dbReference type="Proteomes" id="UP000801492"/>
    </source>
</evidence>
<dbReference type="Proteomes" id="UP000801492">
    <property type="component" value="Unassembled WGS sequence"/>
</dbReference>
<reference evidence="2" key="1">
    <citation type="submission" date="2019-08" db="EMBL/GenBank/DDBJ databases">
        <title>The genome of the North American firefly Photinus pyralis.</title>
        <authorList>
            <consortium name="Photinus pyralis genome working group"/>
            <person name="Fallon T.R."/>
            <person name="Sander Lower S.E."/>
            <person name="Weng J.-K."/>
        </authorList>
    </citation>
    <scope>NUCLEOTIDE SEQUENCE</scope>
    <source>
        <strain evidence="2">TRF0915ILg1</strain>
        <tissue evidence="2">Whole body</tissue>
    </source>
</reference>
<dbReference type="Pfam" id="PF01395">
    <property type="entry name" value="PBP_GOBP"/>
    <property type="match status" value="1"/>
</dbReference>